<feature type="transmembrane region" description="Helical" evidence="10">
    <location>
        <begin position="633"/>
        <end position="657"/>
    </location>
</feature>
<comment type="subcellular location">
    <subcellularLocation>
        <location evidence="1">Membrane</location>
        <topology evidence="1">Single-pass type I membrane protein</topology>
    </subcellularLocation>
</comment>
<dbReference type="EMBL" id="AUSU01000641">
    <property type="protein sequence ID" value="EPS72923.1"/>
    <property type="molecule type" value="Genomic_DNA"/>
</dbReference>
<dbReference type="Proteomes" id="UP000015453">
    <property type="component" value="Unassembled WGS sequence"/>
</dbReference>
<evidence type="ECO:0000256" key="6">
    <source>
        <dbReference type="ARBA" id="ARBA00022976"/>
    </source>
</evidence>
<dbReference type="PANTHER" id="PTHR21092:SF0">
    <property type="entry name" value="NICASTRIN"/>
    <property type="match status" value="1"/>
</dbReference>
<dbReference type="GO" id="GO:0005886">
    <property type="term" value="C:plasma membrane"/>
    <property type="evidence" value="ECO:0007669"/>
    <property type="project" value="UniProtKB-ARBA"/>
</dbReference>
<feature type="domain" description="Nicastrin small lobe" evidence="11">
    <location>
        <begin position="95"/>
        <end position="200"/>
    </location>
</feature>
<accession>S8EAN5</accession>
<evidence type="ECO:0000256" key="9">
    <source>
        <dbReference type="ARBA" id="ARBA00023180"/>
    </source>
</evidence>
<evidence type="ECO:0000256" key="7">
    <source>
        <dbReference type="ARBA" id="ARBA00022989"/>
    </source>
</evidence>
<evidence type="ECO:0000256" key="3">
    <source>
        <dbReference type="ARBA" id="ARBA00015303"/>
    </source>
</evidence>
<protein>
    <recommendedName>
        <fullName evidence="3">Nicastrin</fullName>
    </recommendedName>
</protein>
<dbReference type="OrthoDB" id="10265862at2759"/>
<dbReference type="GO" id="GO:0016485">
    <property type="term" value="P:protein processing"/>
    <property type="evidence" value="ECO:0007669"/>
    <property type="project" value="InterPro"/>
</dbReference>
<dbReference type="PANTHER" id="PTHR21092">
    <property type="entry name" value="NICASTRIN"/>
    <property type="match status" value="1"/>
</dbReference>
<keyword evidence="13" id="KW-1185">Reference proteome</keyword>
<keyword evidence="7 10" id="KW-1133">Transmembrane helix</keyword>
<evidence type="ECO:0000259" key="11">
    <source>
        <dbReference type="Pfam" id="PF18266"/>
    </source>
</evidence>
<dbReference type="SUPFAM" id="SSF53187">
    <property type="entry name" value="Zn-dependent exopeptidases"/>
    <property type="match status" value="1"/>
</dbReference>
<evidence type="ECO:0000256" key="5">
    <source>
        <dbReference type="ARBA" id="ARBA00022729"/>
    </source>
</evidence>
<feature type="domain" description="Nicastrin small lobe" evidence="11">
    <location>
        <begin position="19"/>
        <end position="69"/>
    </location>
</feature>
<gene>
    <name evidence="12" type="ORF">M569_01828</name>
</gene>
<name>S8EAN5_9LAMI</name>
<dbReference type="AlphaFoldDB" id="S8EAN5"/>
<sequence length="664" mass="71342">FESVPDLEKSMYVPIEGFPCVRLLNLSGEIGCSNPGRSSVVAPVVRLKDVEDLVGSAAILVSLEEFETIIGRHCFSFFLLGGKKKKSSSYSPSFTFSRFSNSSFYSKVAGILVKSGARDQNGLNGFSPDIKFPQAELAPYKSNFQWNPAGSGIMRNAYDFPVFLLSKASTTVLEEVATANENGRKFRGEVVAEFDIVMQTTKSGTRDSDSCLKEGTCLPLGGYSVWSALPPINPSSSSNVKPLIMTMASMDSASFFRDQSLGAESPISGLIALLAVVDSLSRLGGLDKLNKQFVFVVFTGEAWGYLGSRRFFLESEQMSAAMKGLDLAAIETIIEIGSVGKSSPTERTFFAHTTGDASSLNGTLRAFQNAQSSSVADERINIKAASKTNPGIPPSSLMTFLSKNPNASGVVVEDFDYAFSDAFYHSHLDDSSNINSSSIVAAATLVARTLYILAGGEETPSSVMNINATLVEELVGCLLDCDPGLSCDLAKHYISPSSAATCPNNYVGVVLGDPSDPTAPYAGDVSRLVWNFMAEKASVPSKNATSSSCPDECRGEGESCIRKEPDGRGVCVVSTTRYVPAYSTRLKYESGSWTVLPPNVSDRLGSEDPVWTESNWDAIQVRVYKVQNGSYDAFILVSGIVVTVLSYVLVIISRAVIRKAVKRD</sequence>
<dbReference type="Pfam" id="PF05450">
    <property type="entry name" value="Nicastrin"/>
    <property type="match status" value="1"/>
</dbReference>
<dbReference type="InterPro" id="IPR041084">
    <property type="entry name" value="Ncstrn_small"/>
</dbReference>
<evidence type="ECO:0000256" key="8">
    <source>
        <dbReference type="ARBA" id="ARBA00023136"/>
    </source>
</evidence>
<keyword evidence="5" id="KW-0732">Signal</keyword>
<evidence type="ECO:0000256" key="2">
    <source>
        <dbReference type="ARBA" id="ARBA00007717"/>
    </source>
</evidence>
<keyword evidence="9" id="KW-0325">Glycoprotein</keyword>
<evidence type="ECO:0000313" key="12">
    <source>
        <dbReference type="EMBL" id="EPS72923.1"/>
    </source>
</evidence>
<comment type="similarity">
    <text evidence="2">Belongs to the nicastrin family.</text>
</comment>
<comment type="caution">
    <text evidence="12">The sequence shown here is derived from an EMBL/GenBank/DDBJ whole genome shotgun (WGS) entry which is preliminary data.</text>
</comment>
<keyword evidence="4 10" id="KW-0812">Transmembrane</keyword>
<dbReference type="GO" id="GO:0007219">
    <property type="term" value="P:Notch signaling pathway"/>
    <property type="evidence" value="ECO:0007669"/>
    <property type="project" value="UniProtKB-KW"/>
</dbReference>
<feature type="non-terminal residue" evidence="12">
    <location>
        <position position="1"/>
    </location>
</feature>
<keyword evidence="8 10" id="KW-0472">Membrane</keyword>
<dbReference type="InterPro" id="IPR008710">
    <property type="entry name" value="Nicastrin"/>
</dbReference>
<evidence type="ECO:0000256" key="10">
    <source>
        <dbReference type="SAM" id="Phobius"/>
    </source>
</evidence>
<evidence type="ECO:0000256" key="4">
    <source>
        <dbReference type="ARBA" id="ARBA00022692"/>
    </source>
</evidence>
<evidence type="ECO:0000256" key="1">
    <source>
        <dbReference type="ARBA" id="ARBA00004479"/>
    </source>
</evidence>
<reference evidence="12 13" key="1">
    <citation type="journal article" date="2013" name="BMC Genomics">
        <title>The miniature genome of a carnivorous plant Genlisea aurea contains a low number of genes and short non-coding sequences.</title>
        <authorList>
            <person name="Leushkin E.V."/>
            <person name="Sutormin R.A."/>
            <person name="Nabieva E.R."/>
            <person name="Penin A.A."/>
            <person name="Kondrashov A.S."/>
            <person name="Logacheva M.D."/>
        </authorList>
    </citation>
    <scope>NUCLEOTIDE SEQUENCE [LARGE SCALE GENOMIC DNA]</scope>
</reference>
<keyword evidence="6" id="KW-0914">Notch signaling pathway</keyword>
<evidence type="ECO:0000313" key="13">
    <source>
        <dbReference type="Proteomes" id="UP000015453"/>
    </source>
</evidence>
<dbReference type="Gene3D" id="3.40.630.10">
    <property type="entry name" value="Zn peptidases"/>
    <property type="match status" value="1"/>
</dbReference>
<proteinExistence type="inferred from homology"/>
<dbReference type="Pfam" id="PF18266">
    <property type="entry name" value="Ncstrn_small"/>
    <property type="match status" value="2"/>
</dbReference>
<organism evidence="12 13">
    <name type="scientific">Genlisea aurea</name>
    <dbReference type="NCBI Taxonomy" id="192259"/>
    <lineage>
        <taxon>Eukaryota</taxon>
        <taxon>Viridiplantae</taxon>
        <taxon>Streptophyta</taxon>
        <taxon>Embryophyta</taxon>
        <taxon>Tracheophyta</taxon>
        <taxon>Spermatophyta</taxon>
        <taxon>Magnoliopsida</taxon>
        <taxon>eudicotyledons</taxon>
        <taxon>Gunneridae</taxon>
        <taxon>Pentapetalae</taxon>
        <taxon>asterids</taxon>
        <taxon>lamiids</taxon>
        <taxon>Lamiales</taxon>
        <taxon>Lentibulariaceae</taxon>
        <taxon>Genlisea</taxon>
    </lineage>
</organism>